<reference evidence="3" key="1">
    <citation type="journal article" date="2014" name="Genome Biol. Evol.">
        <title>Gene Loss Rather Than Gene Gain Is Associated with a Host Jump from Monocots to Dicots in the Smut Fungus Melanopsichium pennsylvanicum.</title>
        <authorList>
            <person name="Sharma R."/>
            <person name="Mishra B."/>
            <person name="Runge F."/>
            <person name="Thines M."/>
        </authorList>
    </citation>
    <scope>NUCLEOTIDE SEQUENCE</scope>
    <source>
        <strain evidence="3">4</strain>
    </source>
</reference>
<feature type="region of interest" description="Disordered" evidence="1">
    <location>
        <begin position="502"/>
        <end position="522"/>
    </location>
</feature>
<name>A0A077QSF9_9BASI</name>
<evidence type="ECO:0000256" key="2">
    <source>
        <dbReference type="SAM" id="SignalP"/>
    </source>
</evidence>
<dbReference type="InterPro" id="IPR027706">
    <property type="entry name" value="PGP_Pase"/>
</dbReference>
<sequence length="636" mass="70057">MGNVSGVAAILAVMFRPSLIVPHVQVPDIRHLDWEALHANGVRFLVFDKDNCLTSPHSDVLEPSITDAWQRCQRVFGRENILIVSNSSGSSDDPSGLGAESLSRALDVPVLCHKQKKPSSGCAVEALEYFVALSYDKENTLAQASHMPPGSGSNEAGSSRQTKKYLRDRRKVLKSQVPADERGAGNVLLVGDRTMTDVVVAHRMNDELRRRSRKLGLDAILEASTTRPSPQCISVLTTSIWTYEGRLNAVMRKIEIRLTAYLVAKGFQPGSPGLLSFRKSSTGIIDWQSIASKNFTNPQNVVAQLSRDDAVNFVYTGDRVPPASPVQPSLGTILIAAIVRPLPPRIASFITSILSRRPLVWVSSNLRDGWNVMIKGLEFGVREAGISYFSRSRKIACTAKSSLRSPATSDGPNAYDIEEDVAPRNKTQAKKQAVSATLSDYIDARMPSSLPTLGAAQRLLSRFNTRSFSAQNFLGRFSHLQKSPASTSSSIDTRTLHTSARRFDRSHPNPHAGPNPGQRPQVPKRNWIAAFSALVIVPASYYVGMRLHDLKDSKAMDPNAPFPSTPAVPSPALHQHPEDTNGFAQTMDDKTNRALVKAQIDRKKQLELNLFHLVRERQDVLNKLSRVQERRLEAQS</sequence>
<organism evidence="3">
    <name type="scientific">Melanopsichium pennsylvanicum 4</name>
    <dbReference type="NCBI Taxonomy" id="1398559"/>
    <lineage>
        <taxon>Eukaryota</taxon>
        <taxon>Fungi</taxon>
        <taxon>Dikarya</taxon>
        <taxon>Basidiomycota</taxon>
        <taxon>Ustilaginomycotina</taxon>
        <taxon>Ustilaginomycetes</taxon>
        <taxon>Ustilaginales</taxon>
        <taxon>Ustilaginaceae</taxon>
        <taxon>Melanopsichium</taxon>
    </lineage>
</organism>
<dbReference type="Pfam" id="PF09419">
    <property type="entry name" value="PGP_phosphatase"/>
    <property type="match status" value="1"/>
</dbReference>
<evidence type="ECO:0000256" key="1">
    <source>
        <dbReference type="SAM" id="MobiDB-lite"/>
    </source>
</evidence>
<accession>A0A077QSF9</accession>
<feature type="signal peptide" evidence="2">
    <location>
        <begin position="1"/>
        <end position="20"/>
    </location>
</feature>
<evidence type="ECO:0000313" key="3">
    <source>
        <dbReference type="EMBL" id="CDI52570.1"/>
    </source>
</evidence>
<protein>
    <submittedName>
        <fullName evidence="3">Uncharacterized protein</fullName>
    </submittedName>
</protein>
<feature type="compositionally biased region" description="Polar residues" evidence="1">
    <location>
        <begin position="151"/>
        <end position="160"/>
    </location>
</feature>
<proteinExistence type="predicted"/>
<feature type="region of interest" description="Disordered" evidence="1">
    <location>
        <begin position="143"/>
        <end position="165"/>
    </location>
</feature>
<feature type="chain" id="PRO_5001722698" evidence="2">
    <location>
        <begin position="21"/>
        <end position="636"/>
    </location>
</feature>
<dbReference type="AlphaFoldDB" id="A0A077QSF9"/>
<keyword evidence="2" id="KW-0732">Signal</keyword>
<dbReference type="GO" id="GO:0008962">
    <property type="term" value="F:phosphatidylglycerophosphatase activity"/>
    <property type="evidence" value="ECO:0007669"/>
    <property type="project" value="InterPro"/>
</dbReference>
<dbReference type="EMBL" id="HG529546">
    <property type="protein sequence ID" value="CDI52570.1"/>
    <property type="molecule type" value="Genomic_DNA"/>
</dbReference>